<feature type="chain" id="PRO_5005249151" evidence="2">
    <location>
        <begin position="19"/>
        <end position="177"/>
    </location>
</feature>
<keyword evidence="4" id="KW-1185">Reference proteome</keyword>
<feature type="signal peptide" evidence="2">
    <location>
        <begin position="1"/>
        <end position="18"/>
    </location>
</feature>
<gene>
    <name evidence="3" type="ORF">EOS_33055</name>
</gene>
<evidence type="ECO:0000313" key="3">
    <source>
        <dbReference type="EMBL" id="KLU21972.1"/>
    </source>
</evidence>
<keyword evidence="2" id="KW-0732">Signal</keyword>
<sequence>MSHAIFALAAARASVVSAAENADAAHKAQSQLLVRKADAEAASAAALTDFRAGKIDQATASLLKASADADVQDLQALIDGSATVLTAINDELAQAQAKAAQAETAARNEELALVAKELDEQIQALEKVFLDAIRERGRIYAKQNPKSSGSIGSAFNFYRASPELDALVRQNAIPKAA</sequence>
<proteinExistence type="predicted"/>
<feature type="coiled-coil region" evidence="1">
    <location>
        <begin position="85"/>
        <end position="135"/>
    </location>
</feature>
<accession>A0A0J1CMM4</accession>
<reference evidence="3 4" key="1">
    <citation type="journal article" date="2015" name="Genome Announc.">
        <title>Draft Genome Sequence of Burkholderia sp. Strain PML1(12), an Ectomycorrhizosphere-Inhabiting Bacterium with Effective Mineral-Weathering Ability.</title>
        <authorList>
            <person name="Uroz S."/>
            <person name="Oger P."/>
        </authorList>
    </citation>
    <scope>NUCLEOTIDE SEQUENCE [LARGE SCALE GENOMIC DNA]</scope>
    <source>
        <strain evidence="4">PML1(12)</strain>
    </source>
</reference>
<organism evidence="3 4">
    <name type="scientific">Caballeronia mineralivorans PML1(12)</name>
    <dbReference type="NCBI Taxonomy" id="908627"/>
    <lineage>
        <taxon>Bacteria</taxon>
        <taxon>Pseudomonadati</taxon>
        <taxon>Pseudomonadota</taxon>
        <taxon>Betaproteobacteria</taxon>
        <taxon>Burkholderiales</taxon>
        <taxon>Burkholderiaceae</taxon>
        <taxon>Caballeronia</taxon>
    </lineage>
</organism>
<dbReference type="Proteomes" id="UP000035963">
    <property type="component" value="Unassembled WGS sequence"/>
</dbReference>
<dbReference type="EMBL" id="AEJF01000194">
    <property type="protein sequence ID" value="KLU21972.1"/>
    <property type="molecule type" value="Genomic_DNA"/>
</dbReference>
<evidence type="ECO:0000256" key="1">
    <source>
        <dbReference type="SAM" id="Coils"/>
    </source>
</evidence>
<protein>
    <submittedName>
        <fullName evidence="3">Uncharacterized protein</fullName>
    </submittedName>
</protein>
<comment type="caution">
    <text evidence="3">The sequence shown here is derived from an EMBL/GenBank/DDBJ whole genome shotgun (WGS) entry which is preliminary data.</text>
</comment>
<dbReference type="PATRIC" id="fig|908627.4.peg.7385"/>
<dbReference type="AlphaFoldDB" id="A0A0J1CMM4"/>
<evidence type="ECO:0000256" key="2">
    <source>
        <dbReference type="SAM" id="SignalP"/>
    </source>
</evidence>
<keyword evidence="1" id="KW-0175">Coiled coil</keyword>
<evidence type="ECO:0000313" key="4">
    <source>
        <dbReference type="Proteomes" id="UP000035963"/>
    </source>
</evidence>
<name>A0A0J1CMM4_9BURK</name>